<dbReference type="PANTHER" id="PTHR43884">
    <property type="entry name" value="ACYL-COA DEHYDROGENASE"/>
    <property type="match status" value="1"/>
</dbReference>
<dbReference type="SUPFAM" id="SSF56645">
    <property type="entry name" value="Acyl-CoA dehydrogenase NM domain-like"/>
    <property type="match status" value="1"/>
</dbReference>
<proteinExistence type="predicted"/>
<evidence type="ECO:0000259" key="2">
    <source>
        <dbReference type="Pfam" id="PF02771"/>
    </source>
</evidence>
<protein>
    <submittedName>
        <fullName evidence="4">Alkylation response protein AidB-like acyl-CoA dehydrogenase</fullName>
    </submittedName>
</protein>
<dbReference type="SUPFAM" id="SSF47203">
    <property type="entry name" value="Acyl-CoA dehydrogenase C-terminal domain-like"/>
    <property type="match status" value="1"/>
</dbReference>
<dbReference type="PIRSF" id="PIRSF016578">
    <property type="entry name" value="HsaA"/>
    <property type="match status" value="1"/>
</dbReference>
<dbReference type="GO" id="GO:0006552">
    <property type="term" value="P:L-leucine catabolic process"/>
    <property type="evidence" value="ECO:0007669"/>
    <property type="project" value="TreeGrafter"/>
</dbReference>
<dbReference type="RefSeq" id="WP_115851422.1">
    <property type="nucleotide sequence ID" value="NZ_QTUC01000001.1"/>
</dbReference>
<accession>A0A3D9V9A4</accession>
<feature type="domain" description="Acyl-CoA dehydrogenase/oxidase N-terminal" evidence="2">
    <location>
        <begin position="23"/>
        <end position="101"/>
    </location>
</feature>
<comment type="caution">
    <text evidence="4">The sequence shown here is derived from an EMBL/GenBank/DDBJ whole genome shotgun (WGS) entry which is preliminary data.</text>
</comment>
<dbReference type="Pfam" id="PF02771">
    <property type="entry name" value="Acyl-CoA_dh_N"/>
    <property type="match status" value="1"/>
</dbReference>
<dbReference type="InterPro" id="IPR036250">
    <property type="entry name" value="AcylCo_DH-like_C"/>
</dbReference>
<evidence type="ECO:0000313" key="4">
    <source>
        <dbReference type="EMBL" id="REF38069.1"/>
    </source>
</evidence>
<dbReference type="Pfam" id="PF08028">
    <property type="entry name" value="Acyl-CoA_dh_2"/>
    <property type="match status" value="1"/>
</dbReference>
<dbReference type="OrthoDB" id="571684at2"/>
<sequence length="408" mass="45252">MSNASIIPTHWPPGTPDTVDDLDEAVEALQADLARDVVERDRANQPPFDEVRRLRKSGLLLLPLDASLGGPGRGLRTIYSVVRRIAHVDPSTATLLGYHYQRVRHIARIEDPDRRAWVAEQTLTNQWYLGGTGSAQEDDLDLRPVKGGYLLNGRKNFSTGARVADRIFGSGTLRDTGVRLRTLLDPQRDDGSVIHHDWDLLGVRLSASGPLEFRDYFVAESDIVGTWPRDPAEQPPHRTIGVFGFQLTFVNLYVGIAEGALLAARDYTRTYSRPWHHAAVDKAVDDLHLLRTAGDLAARVQAASALKDQAVAALEWAESRGEDLTARERGEVAELICSAKIISTKVALEVTSRIFDLTGARSTQAKYGLDRFWRDVRTHSLHDPVAYKEEELGAFVLKDAVPAPSPYR</sequence>
<dbReference type="Gene3D" id="2.40.110.10">
    <property type="entry name" value="Butyryl-CoA Dehydrogenase, subunit A, domain 2"/>
    <property type="match status" value="1"/>
</dbReference>
<feature type="domain" description="Acyl-CoA dehydrogenase C-terminal" evidence="3">
    <location>
        <begin position="248"/>
        <end position="382"/>
    </location>
</feature>
<keyword evidence="1" id="KW-0560">Oxidoreductase</keyword>
<evidence type="ECO:0000256" key="1">
    <source>
        <dbReference type="ARBA" id="ARBA00023002"/>
    </source>
</evidence>
<dbReference type="EMBL" id="QTUC01000001">
    <property type="protein sequence ID" value="REF38069.1"/>
    <property type="molecule type" value="Genomic_DNA"/>
</dbReference>
<dbReference type="Gene3D" id="1.10.540.10">
    <property type="entry name" value="Acyl-CoA dehydrogenase/oxidase, N-terminal domain"/>
    <property type="match status" value="1"/>
</dbReference>
<evidence type="ECO:0000259" key="3">
    <source>
        <dbReference type="Pfam" id="PF08028"/>
    </source>
</evidence>
<keyword evidence="5" id="KW-1185">Reference proteome</keyword>
<dbReference type="GO" id="GO:0050660">
    <property type="term" value="F:flavin adenine dinucleotide binding"/>
    <property type="evidence" value="ECO:0007669"/>
    <property type="project" value="InterPro"/>
</dbReference>
<dbReference type="AlphaFoldDB" id="A0A3D9V9A4"/>
<dbReference type="InterPro" id="IPR013107">
    <property type="entry name" value="Acyl-CoA_DH_C"/>
</dbReference>
<reference evidence="4 5" key="1">
    <citation type="submission" date="2018-08" db="EMBL/GenBank/DDBJ databases">
        <title>Sequencing the genomes of 1000 actinobacteria strains.</title>
        <authorList>
            <person name="Klenk H.-P."/>
        </authorList>
    </citation>
    <scope>NUCLEOTIDE SEQUENCE [LARGE SCALE GENOMIC DNA]</scope>
    <source>
        <strain evidence="4 5">DSM 22891</strain>
    </source>
</reference>
<evidence type="ECO:0000313" key="5">
    <source>
        <dbReference type="Proteomes" id="UP000256485"/>
    </source>
</evidence>
<dbReference type="PANTHER" id="PTHR43884:SF12">
    <property type="entry name" value="ISOVALERYL-COA DEHYDROGENASE, MITOCHONDRIAL-RELATED"/>
    <property type="match status" value="1"/>
</dbReference>
<dbReference type="Proteomes" id="UP000256485">
    <property type="component" value="Unassembled WGS sequence"/>
</dbReference>
<dbReference type="InterPro" id="IPR009100">
    <property type="entry name" value="AcylCoA_DH/oxidase_NM_dom_sf"/>
</dbReference>
<dbReference type="Gene3D" id="1.20.140.10">
    <property type="entry name" value="Butyryl-CoA Dehydrogenase, subunit A, domain 3"/>
    <property type="match status" value="1"/>
</dbReference>
<dbReference type="GO" id="GO:0008470">
    <property type="term" value="F:3-methylbutanoyl-CoA dehydrogenase activity"/>
    <property type="evidence" value="ECO:0007669"/>
    <property type="project" value="TreeGrafter"/>
</dbReference>
<dbReference type="InterPro" id="IPR037069">
    <property type="entry name" value="AcylCoA_DH/ox_N_sf"/>
</dbReference>
<dbReference type="InterPro" id="IPR046373">
    <property type="entry name" value="Acyl-CoA_Oxase/DH_mid-dom_sf"/>
</dbReference>
<dbReference type="InterPro" id="IPR013786">
    <property type="entry name" value="AcylCoA_DH/ox_N"/>
</dbReference>
<organism evidence="4 5">
    <name type="scientific">Thermasporomyces composti</name>
    <dbReference type="NCBI Taxonomy" id="696763"/>
    <lineage>
        <taxon>Bacteria</taxon>
        <taxon>Bacillati</taxon>
        <taxon>Actinomycetota</taxon>
        <taxon>Actinomycetes</taxon>
        <taxon>Propionibacteriales</taxon>
        <taxon>Nocardioidaceae</taxon>
        <taxon>Thermasporomyces</taxon>
    </lineage>
</organism>
<gene>
    <name evidence="4" type="ORF">DFJ64_3539</name>
</gene>
<name>A0A3D9V9A4_THECX</name>